<dbReference type="Pfam" id="PF06568">
    <property type="entry name" value="YjiS-like"/>
    <property type="match status" value="1"/>
</dbReference>
<evidence type="ECO:0000313" key="3">
    <source>
        <dbReference type="EMBL" id="MDX8536781.1"/>
    </source>
</evidence>
<accession>A0ABU5AHP0</accession>
<keyword evidence="1" id="KW-0472">Membrane</keyword>
<evidence type="ECO:0000256" key="1">
    <source>
        <dbReference type="SAM" id="Phobius"/>
    </source>
</evidence>
<reference evidence="3 4" key="1">
    <citation type="submission" date="2023-08" db="EMBL/GenBank/DDBJ databases">
        <title>Implementing the SeqCode for naming new Mesorhizobium species isolated from Vachellia karroo root nodules.</title>
        <authorList>
            <person name="Van Lill M."/>
        </authorList>
    </citation>
    <scope>NUCLEOTIDE SEQUENCE [LARGE SCALE GENOMIC DNA]</scope>
    <source>
        <strain evidence="3 4">VK4B</strain>
    </source>
</reference>
<evidence type="ECO:0000259" key="2">
    <source>
        <dbReference type="Pfam" id="PF06568"/>
    </source>
</evidence>
<evidence type="ECO:0000313" key="4">
    <source>
        <dbReference type="Proteomes" id="UP001276564"/>
    </source>
</evidence>
<dbReference type="Proteomes" id="UP001276564">
    <property type="component" value="Unassembled WGS sequence"/>
</dbReference>
<feature type="transmembrane region" description="Helical" evidence="1">
    <location>
        <begin position="15"/>
        <end position="36"/>
    </location>
</feature>
<proteinExistence type="predicted"/>
<dbReference type="InterPro" id="IPR009506">
    <property type="entry name" value="YjiS-like"/>
</dbReference>
<dbReference type="EMBL" id="JAVIIP010000002">
    <property type="protein sequence ID" value="MDX8536781.1"/>
    <property type="molecule type" value="Genomic_DNA"/>
</dbReference>
<dbReference type="RefSeq" id="WP_127282469.1">
    <property type="nucleotide sequence ID" value="NZ_JAVIIP010000002.1"/>
</dbReference>
<sequence length="80" mass="9495">MSSLEELEFTIDRPFGWRFFVTAIDRFGVGAFARIIRIRRDRARLHEFPDHLLRDIGIDRSEIALVTRYGSKDGRGWLWN</sequence>
<organism evidence="3 4">
    <name type="scientific">Mesorhizobium abyssinicae</name>
    <dbReference type="NCBI Taxonomy" id="1209958"/>
    <lineage>
        <taxon>Bacteria</taxon>
        <taxon>Pseudomonadati</taxon>
        <taxon>Pseudomonadota</taxon>
        <taxon>Alphaproteobacteria</taxon>
        <taxon>Hyphomicrobiales</taxon>
        <taxon>Phyllobacteriaceae</taxon>
        <taxon>Mesorhizobium</taxon>
    </lineage>
</organism>
<comment type="caution">
    <text evidence="3">The sequence shown here is derived from an EMBL/GenBank/DDBJ whole genome shotgun (WGS) entry which is preliminary data.</text>
</comment>
<feature type="domain" description="YjiS-like" evidence="2">
    <location>
        <begin position="31"/>
        <end position="63"/>
    </location>
</feature>
<gene>
    <name evidence="3" type="ORF">RFM23_04000</name>
</gene>
<keyword evidence="1" id="KW-0812">Transmembrane</keyword>
<name>A0ABU5AHP0_9HYPH</name>
<protein>
    <submittedName>
        <fullName evidence="3">DUF1127 domain-containing protein</fullName>
    </submittedName>
</protein>
<keyword evidence="4" id="KW-1185">Reference proteome</keyword>
<keyword evidence="1" id="KW-1133">Transmembrane helix</keyword>